<dbReference type="InterPro" id="IPR043502">
    <property type="entry name" value="DNA/RNA_pol_sf"/>
</dbReference>
<dbReference type="InterPro" id="IPR043128">
    <property type="entry name" value="Rev_trsase/Diguanyl_cyclase"/>
</dbReference>
<dbReference type="AlphaFoldDB" id="A0A5B6WGF3"/>
<comment type="caution">
    <text evidence="2">The sequence shown here is derived from an EMBL/GenBank/DDBJ whole genome shotgun (WGS) entry which is preliminary data.</text>
</comment>
<dbReference type="Proteomes" id="UP000325315">
    <property type="component" value="Unassembled WGS sequence"/>
</dbReference>
<evidence type="ECO:0000313" key="3">
    <source>
        <dbReference type="Proteomes" id="UP000325315"/>
    </source>
</evidence>
<reference evidence="2" key="1">
    <citation type="submission" date="2019-08" db="EMBL/GenBank/DDBJ databases">
        <authorList>
            <person name="Liu F."/>
        </authorList>
    </citation>
    <scope>NUCLEOTIDE SEQUENCE [LARGE SCALE GENOMIC DNA]</scope>
    <source>
        <strain evidence="2">PA1801</strain>
        <tissue evidence="2">Leaf</tissue>
    </source>
</reference>
<dbReference type="OrthoDB" id="1701144at2759"/>
<feature type="domain" description="Reverse transcriptase" evidence="1">
    <location>
        <begin position="127"/>
        <end position="219"/>
    </location>
</feature>
<dbReference type="PANTHER" id="PTHR24559">
    <property type="entry name" value="TRANSPOSON TY3-I GAG-POL POLYPROTEIN"/>
    <property type="match status" value="1"/>
</dbReference>
<dbReference type="Gene3D" id="3.30.70.270">
    <property type="match status" value="1"/>
</dbReference>
<organism evidence="2 3">
    <name type="scientific">Gossypium australe</name>
    <dbReference type="NCBI Taxonomy" id="47621"/>
    <lineage>
        <taxon>Eukaryota</taxon>
        <taxon>Viridiplantae</taxon>
        <taxon>Streptophyta</taxon>
        <taxon>Embryophyta</taxon>
        <taxon>Tracheophyta</taxon>
        <taxon>Spermatophyta</taxon>
        <taxon>Magnoliopsida</taxon>
        <taxon>eudicotyledons</taxon>
        <taxon>Gunneridae</taxon>
        <taxon>Pentapetalae</taxon>
        <taxon>rosids</taxon>
        <taxon>malvids</taxon>
        <taxon>Malvales</taxon>
        <taxon>Malvaceae</taxon>
        <taxon>Malvoideae</taxon>
        <taxon>Gossypium</taxon>
    </lineage>
</organism>
<dbReference type="CDD" id="cd01647">
    <property type="entry name" value="RT_LTR"/>
    <property type="match status" value="1"/>
</dbReference>
<dbReference type="Pfam" id="PF00078">
    <property type="entry name" value="RVT_1"/>
    <property type="match status" value="1"/>
</dbReference>
<name>A0A5B6WGF3_9ROSI</name>
<keyword evidence="3" id="KW-1185">Reference proteome</keyword>
<dbReference type="Gene3D" id="3.10.10.10">
    <property type="entry name" value="HIV Type 1 Reverse Transcriptase, subunit A, domain 1"/>
    <property type="match status" value="1"/>
</dbReference>
<dbReference type="InterPro" id="IPR000477">
    <property type="entry name" value="RT_dom"/>
</dbReference>
<dbReference type="InterPro" id="IPR053134">
    <property type="entry name" value="RNA-dir_DNA_polymerase"/>
</dbReference>
<gene>
    <name evidence="2" type="ORF">EPI10_021146</name>
</gene>
<dbReference type="EMBL" id="SMMG02000003">
    <property type="protein sequence ID" value="KAA3480730.1"/>
    <property type="molecule type" value="Genomic_DNA"/>
</dbReference>
<evidence type="ECO:0000259" key="1">
    <source>
        <dbReference type="Pfam" id="PF00078"/>
    </source>
</evidence>
<dbReference type="PANTHER" id="PTHR24559:SF447">
    <property type="entry name" value="RNA-DIRECTED DNA POLYMERASE HOMOLOG"/>
    <property type="match status" value="1"/>
</dbReference>
<accession>A0A5B6WGF3</accession>
<proteinExistence type="predicted"/>
<evidence type="ECO:0000313" key="2">
    <source>
        <dbReference type="EMBL" id="KAA3480730.1"/>
    </source>
</evidence>
<dbReference type="SUPFAM" id="SSF56672">
    <property type="entry name" value="DNA/RNA polymerases"/>
    <property type="match status" value="1"/>
</dbReference>
<protein>
    <submittedName>
        <fullName evidence="2">Retrotransposon protein</fullName>
    </submittedName>
</protein>
<sequence length="219" mass="25041">MSPVTVSPHTRSTRVEIASFNLLARARVIGPNGSSIGSMSALVYDFSDVFPKELTSILSDREVEFGIELYPSTALVSIVHYRMAPKELMELKLQLQEFLDWGFIRLSVPLWGVPVLFVNKKDGTLRLCIDYCQLNKFWGASVFSKIDLRSGYYQLKVKDADVMKAAFRTRYGHFEFLVMPFELANAPVAFMDMMNRVFDSYLDRFVVAFIDDILVYSRS</sequence>